<sequence length="39" mass="4625">MWAFLYLNYFKVLGSARIAWVLTLNIHDDFLSNFSFTLP</sequence>
<reference evidence="1 2" key="1">
    <citation type="journal article" date="2013" name="ISME J.">
        <title>Comparative genomics of pathogenic lineages of Vibrio nigripulchritudo identifies virulence-associated traits.</title>
        <authorList>
            <person name="Goudenege D."/>
            <person name="Labreuche Y."/>
            <person name="Krin E."/>
            <person name="Ansquer D."/>
            <person name="Mangenot S."/>
            <person name="Calteau A."/>
            <person name="Medigue C."/>
            <person name="Mazel D."/>
            <person name="Polz M.F."/>
            <person name="Le Roux F."/>
        </authorList>
    </citation>
    <scope>NUCLEOTIDE SEQUENCE [LARGE SCALE GENOMIC DNA]</scope>
    <source>
        <strain evidence="1 2">SOn1</strain>
    </source>
</reference>
<name>A0AAV2VX31_9VIBR</name>
<evidence type="ECO:0000313" key="2">
    <source>
        <dbReference type="Proteomes" id="UP000018211"/>
    </source>
</evidence>
<evidence type="ECO:0000313" key="1">
    <source>
        <dbReference type="EMBL" id="CCO49251.1"/>
    </source>
</evidence>
<organism evidence="1 2">
    <name type="scientific">Vibrio nigripulchritudo SOn1</name>
    <dbReference type="NCBI Taxonomy" id="1238450"/>
    <lineage>
        <taxon>Bacteria</taxon>
        <taxon>Pseudomonadati</taxon>
        <taxon>Pseudomonadota</taxon>
        <taxon>Gammaproteobacteria</taxon>
        <taxon>Vibrionales</taxon>
        <taxon>Vibrionaceae</taxon>
        <taxon>Vibrio</taxon>
    </lineage>
</organism>
<protein>
    <submittedName>
        <fullName evidence="1">Uncharacterized protein</fullName>
    </submittedName>
</protein>
<comment type="caution">
    <text evidence="1">The sequence shown here is derived from an EMBL/GenBank/DDBJ whole genome shotgun (WGS) entry which is preliminary data.</text>
</comment>
<accession>A0AAV2VX31</accession>
<dbReference type="Proteomes" id="UP000018211">
    <property type="component" value="Unassembled WGS sequence"/>
</dbReference>
<dbReference type="AlphaFoldDB" id="A0AAV2VX31"/>
<dbReference type="EMBL" id="CAOF01000176">
    <property type="protein sequence ID" value="CCO49251.1"/>
    <property type="molecule type" value="Genomic_DNA"/>
</dbReference>
<proteinExistence type="predicted"/>
<gene>
    <name evidence="1" type="ORF">VIBNISOn1_800033</name>
</gene>